<keyword evidence="4" id="KW-1185">Reference proteome</keyword>
<feature type="region of interest" description="Disordered" evidence="1">
    <location>
        <begin position="139"/>
        <end position="178"/>
    </location>
</feature>
<accession>A0A4Z1FZ73</accession>
<reference evidence="3 4" key="1">
    <citation type="submission" date="2017-12" db="EMBL/GenBank/DDBJ databases">
        <title>Comparative genomics of Botrytis spp.</title>
        <authorList>
            <person name="Valero-Jimenez C.A."/>
            <person name="Tapia P."/>
            <person name="Veloso J."/>
            <person name="Silva-Moreno E."/>
            <person name="Staats M."/>
            <person name="Valdes J.H."/>
            <person name="Van Kan J.A.L."/>
        </authorList>
    </citation>
    <scope>NUCLEOTIDE SEQUENCE [LARGE SCALE GENOMIC DNA]</scope>
    <source>
        <strain evidence="3 4">Bp0003</strain>
    </source>
</reference>
<proteinExistence type="predicted"/>
<comment type="caution">
    <text evidence="3">The sequence shown here is derived from an EMBL/GenBank/DDBJ whole genome shotgun (WGS) entry which is preliminary data.</text>
</comment>
<evidence type="ECO:0000313" key="4">
    <source>
        <dbReference type="Proteomes" id="UP000297910"/>
    </source>
</evidence>
<dbReference type="AlphaFoldDB" id="A0A4Z1FZ73"/>
<keyword evidence="2" id="KW-0472">Membrane</keyword>
<gene>
    <name evidence="3" type="ORF">BPAE_0026g00700</name>
</gene>
<organism evidence="3 4">
    <name type="scientific">Botrytis paeoniae</name>
    <dbReference type="NCBI Taxonomy" id="278948"/>
    <lineage>
        <taxon>Eukaryota</taxon>
        <taxon>Fungi</taxon>
        <taxon>Dikarya</taxon>
        <taxon>Ascomycota</taxon>
        <taxon>Pezizomycotina</taxon>
        <taxon>Leotiomycetes</taxon>
        <taxon>Helotiales</taxon>
        <taxon>Sclerotiniaceae</taxon>
        <taxon>Botrytis</taxon>
    </lineage>
</organism>
<dbReference type="Proteomes" id="UP000297910">
    <property type="component" value="Unassembled WGS sequence"/>
</dbReference>
<protein>
    <submittedName>
        <fullName evidence="3">Uncharacterized protein</fullName>
    </submittedName>
</protein>
<evidence type="ECO:0000256" key="1">
    <source>
        <dbReference type="SAM" id="MobiDB-lite"/>
    </source>
</evidence>
<feature type="transmembrane region" description="Helical" evidence="2">
    <location>
        <begin position="44"/>
        <end position="67"/>
    </location>
</feature>
<dbReference type="EMBL" id="PQXI01000026">
    <property type="protein sequence ID" value="TGO28580.1"/>
    <property type="molecule type" value="Genomic_DNA"/>
</dbReference>
<evidence type="ECO:0000256" key="2">
    <source>
        <dbReference type="SAM" id="Phobius"/>
    </source>
</evidence>
<evidence type="ECO:0000313" key="3">
    <source>
        <dbReference type="EMBL" id="TGO28580.1"/>
    </source>
</evidence>
<keyword evidence="2" id="KW-1133">Transmembrane helix</keyword>
<sequence length="178" mass="19964">MADKAQDEAEKAALNPSSGEDAAFKEKLVVRGGIWQTGKNCVSYFSTLSIFTITTLLMIPGLTLACYHQRAQRKRNSRLRHQTEPADSESSDDDHDMPPRGVPQYGVPQYGVLTYPHPGMQNQGYYGHGYGAQMPMPMPMSDPMQNRMYQPHSGKRKNKGKREQGRDGESQQLRGFDV</sequence>
<keyword evidence="2" id="KW-0812">Transmembrane</keyword>
<feature type="compositionally biased region" description="Acidic residues" evidence="1">
    <location>
        <begin position="86"/>
        <end position="95"/>
    </location>
</feature>
<name>A0A4Z1FZ73_9HELO</name>
<feature type="region of interest" description="Disordered" evidence="1">
    <location>
        <begin position="74"/>
        <end position="101"/>
    </location>
</feature>